<protein>
    <recommendedName>
        <fullName evidence="4">Transmembrane protein</fullName>
    </recommendedName>
</protein>
<proteinExistence type="predicted"/>
<reference evidence="2" key="1">
    <citation type="submission" date="2021-01" db="EMBL/GenBank/DDBJ databases">
        <authorList>
            <consortium name="Genoscope - CEA"/>
            <person name="William W."/>
        </authorList>
    </citation>
    <scope>NUCLEOTIDE SEQUENCE</scope>
</reference>
<evidence type="ECO:0008006" key="4">
    <source>
        <dbReference type="Google" id="ProtNLM"/>
    </source>
</evidence>
<accession>A0A8S1NR38</accession>
<feature type="transmembrane region" description="Helical" evidence="1">
    <location>
        <begin position="182"/>
        <end position="207"/>
    </location>
</feature>
<dbReference type="EMBL" id="CAJJDN010000065">
    <property type="protein sequence ID" value="CAD8095867.1"/>
    <property type="molecule type" value="Genomic_DNA"/>
</dbReference>
<keyword evidence="1" id="KW-0812">Transmembrane</keyword>
<keyword evidence="1" id="KW-1133">Transmembrane helix</keyword>
<comment type="caution">
    <text evidence="2">The sequence shown here is derived from an EMBL/GenBank/DDBJ whole genome shotgun (WGS) entry which is preliminary data.</text>
</comment>
<keyword evidence="3" id="KW-1185">Reference proteome</keyword>
<name>A0A8S1NR38_9CILI</name>
<dbReference type="AlphaFoldDB" id="A0A8S1NR38"/>
<evidence type="ECO:0000256" key="1">
    <source>
        <dbReference type="SAM" id="Phobius"/>
    </source>
</evidence>
<gene>
    <name evidence="2" type="ORF">PSON_ATCC_30995.1.T0650129</name>
</gene>
<dbReference type="Proteomes" id="UP000692954">
    <property type="component" value="Unassembled WGS sequence"/>
</dbReference>
<keyword evidence="1" id="KW-0472">Membrane</keyword>
<sequence>MFLFFSIISISFSSYQILQYKLNYNSQYFNFQSSQYYTEQVYPYFFYDYYHSPSLIFGQSSYYFKVHFFHPLCQYLLQNQNSPFNPFYHITVTLPKADYFLIYLQQQFIWVIKKQMIFKYFLVHNMQFIYFKLSKQSTYTNHLVIKLDYQVLIIKEEQLVLIIQILLYDKIIRMNEILFKYYLLNLVQLASFVLWSVIKLIFIFQILQIDKQCIDYLQFFIKNVKIIFQSSITEILIDLKESRQKENKQIEAKRHKDILRIWFKRLHICQNIISTQPNSNMFSLKIYI</sequence>
<organism evidence="2 3">
    <name type="scientific">Paramecium sonneborni</name>
    <dbReference type="NCBI Taxonomy" id="65129"/>
    <lineage>
        <taxon>Eukaryota</taxon>
        <taxon>Sar</taxon>
        <taxon>Alveolata</taxon>
        <taxon>Ciliophora</taxon>
        <taxon>Intramacronucleata</taxon>
        <taxon>Oligohymenophorea</taxon>
        <taxon>Peniculida</taxon>
        <taxon>Parameciidae</taxon>
        <taxon>Paramecium</taxon>
    </lineage>
</organism>
<evidence type="ECO:0000313" key="3">
    <source>
        <dbReference type="Proteomes" id="UP000692954"/>
    </source>
</evidence>
<evidence type="ECO:0000313" key="2">
    <source>
        <dbReference type="EMBL" id="CAD8095867.1"/>
    </source>
</evidence>